<dbReference type="GO" id="GO:0008616">
    <property type="term" value="P:tRNA queuosine(34) biosynthetic process"/>
    <property type="evidence" value="ECO:0007669"/>
    <property type="project" value="UniProtKB-UniRule"/>
</dbReference>
<comment type="caution">
    <text evidence="11">The sequence shown here is derived from an EMBL/GenBank/DDBJ whole genome shotgun (WGS) entry which is preliminary data.</text>
</comment>
<feature type="binding site" evidence="9">
    <location>
        <position position="168"/>
    </location>
    <ligand>
        <name>cob(II)alamin</name>
        <dbReference type="ChEBI" id="CHEBI:16304"/>
    </ligand>
</feature>
<keyword evidence="12" id="KW-1185">Reference proteome</keyword>
<dbReference type="GO" id="GO:0031419">
    <property type="term" value="F:cobalamin binding"/>
    <property type="evidence" value="ECO:0007669"/>
    <property type="project" value="UniProtKB-KW"/>
</dbReference>
<proteinExistence type="inferred from homology"/>
<comment type="cofactor">
    <cofactor evidence="9">
        <name>[4Fe-4S] cluster</name>
        <dbReference type="ChEBI" id="CHEBI:49883"/>
    </cofactor>
    <text evidence="9">Binds 2 [4Fe-4S] clusters per monomer.</text>
</comment>
<keyword evidence="9" id="KW-0170">Cobalt</keyword>
<dbReference type="OrthoDB" id="9784571at2"/>
<feature type="active site" description="Proton donor" evidence="9">
    <location>
        <position position="133"/>
    </location>
</feature>
<dbReference type="Proteomes" id="UP000297540">
    <property type="component" value="Unassembled WGS sequence"/>
</dbReference>
<dbReference type="InterPro" id="IPR017896">
    <property type="entry name" value="4Fe4S_Fe-S-bd"/>
</dbReference>
<evidence type="ECO:0000313" key="12">
    <source>
        <dbReference type="Proteomes" id="UP000297540"/>
    </source>
</evidence>
<comment type="catalytic activity">
    <reaction evidence="9">
        <text>epoxyqueuosine(34) in tRNA + AH2 = queuosine(34) in tRNA + A + H2O</text>
        <dbReference type="Rhea" id="RHEA:32159"/>
        <dbReference type="Rhea" id="RHEA-COMP:18571"/>
        <dbReference type="Rhea" id="RHEA-COMP:18582"/>
        <dbReference type="ChEBI" id="CHEBI:13193"/>
        <dbReference type="ChEBI" id="CHEBI:15377"/>
        <dbReference type="ChEBI" id="CHEBI:17499"/>
        <dbReference type="ChEBI" id="CHEBI:194431"/>
        <dbReference type="ChEBI" id="CHEBI:194443"/>
        <dbReference type="EC" id="1.17.99.6"/>
    </reaction>
</comment>
<keyword evidence="1 9" id="KW-0004">4Fe-4S</keyword>
<reference evidence="11 12" key="1">
    <citation type="journal article" date="2017" name="Int. J. Syst. Evol. Microbiol.">
        <title>Mucilaginibacterpsychrotolerans sp. nov., isolated from peatlands.</title>
        <authorList>
            <person name="Deng Y."/>
            <person name="Shen L."/>
            <person name="Xu B."/>
            <person name="Liu Y."/>
            <person name="Gu Z."/>
            <person name="Liu H."/>
            <person name="Zhou Y."/>
        </authorList>
    </citation>
    <scope>NUCLEOTIDE SEQUENCE [LARGE SCALE GENOMIC DNA]</scope>
    <source>
        <strain evidence="11 12">NH7-4</strain>
    </source>
</reference>
<dbReference type="PANTHER" id="PTHR30002">
    <property type="entry name" value="EPOXYQUEUOSINE REDUCTASE"/>
    <property type="match status" value="1"/>
</dbReference>
<comment type="caution">
    <text evidence="9">Lacks conserved residue(s) required for the propagation of feature annotation.</text>
</comment>
<dbReference type="AlphaFoldDB" id="A0A4Y8SMB2"/>
<dbReference type="Pfam" id="PF13484">
    <property type="entry name" value="Fer4_16"/>
    <property type="match status" value="1"/>
</dbReference>
<comment type="subunit">
    <text evidence="9">Monomer.</text>
</comment>
<keyword evidence="9" id="KW-0846">Cobalamin</keyword>
<accession>A0A4Y8SMB2</accession>
<keyword evidence="2 9" id="KW-0963">Cytoplasm</keyword>
<feature type="binding site" evidence="9">
    <location>
        <position position="198"/>
    </location>
    <ligand>
        <name>[4Fe-4S] cluster</name>
        <dbReference type="ChEBI" id="CHEBI:49883"/>
        <label>2</label>
    </ligand>
</feature>
<dbReference type="GO" id="GO:0046872">
    <property type="term" value="F:metal ion binding"/>
    <property type="evidence" value="ECO:0007669"/>
    <property type="project" value="UniProtKB-KW"/>
</dbReference>
<dbReference type="EMBL" id="SOZE01000003">
    <property type="protein sequence ID" value="TFF39761.1"/>
    <property type="molecule type" value="Genomic_DNA"/>
</dbReference>
<protein>
    <recommendedName>
        <fullName evidence="9">Epoxyqueuosine reductase</fullName>
        <ecNumber evidence="9">1.17.99.6</ecNumber>
    </recommendedName>
    <alternativeName>
        <fullName evidence="9">Queuosine biosynthesis protein QueG</fullName>
    </alternativeName>
</protein>
<dbReference type="UniPathway" id="UPA00392"/>
<dbReference type="HAMAP" id="MF_00916">
    <property type="entry name" value="QueG"/>
    <property type="match status" value="1"/>
</dbReference>
<keyword evidence="6 9" id="KW-0560">Oxidoreductase</keyword>
<feature type="binding site" evidence="9">
    <location>
        <position position="157"/>
    </location>
    <ligand>
        <name>cob(II)alamin</name>
        <dbReference type="ChEBI" id="CHEBI:16304"/>
    </ligand>
</feature>
<sequence>MPQNRSAYSQMIKAEAKNLGFLFCGIAKAEFLEDEAPRLETWLNKGMHGEMRYMENHFDKRLDPRLLVDGAKSVISVALNYYTDEQQTDPSAPKLSKYAYGTDYHFVIKDKLKQLLAFINREIGEVGGRAFVDSAPVLDKAWAKKAGLGWVGKNANLLNKHAGSFFFLAELIVDIELEYDVEPTADHCGTCTRCIDACPTDAIVGPYVVDGSRCISYLTIELKDEIPAEFKGKMDNWMFGCDICQDVCPWNRFSVIHTEPAFAPHAELLGLKKEDWNDLTQDVFQKVFKNSAVKRTKFDGLKRNISFLAPQPPKGGAKNKPI</sequence>
<dbReference type="PANTHER" id="PTHR30002:SF4">
    <property type="entry name" value="EPOXYQUEUOSINE REDUCTASE"/>
    <property type="match status" value="1"/>
</dbReference>
<feature type="binding site" evidence="9">
    <location>
        <position position="248"/>
    </location>
    <ligand>
        <name>[4Fe-4S] cluster</name>
        <dbReference type="ChEBI" id="CHEBI:49883"/>
        <label>1</label>
    </ligand>
</feature>
<dbReference type="GO" id="GO:0005737">
    <property type="term" value="C:cytoplasm"/>
    <property type="evidence" value="ECO:0007669"/>
    <property type="project" value="UniProtKB-SubCell"/>
</dbReference>
<feature type="binding site" evidence="9">
    <location>
        <position position="241"/>
    </location>
    <ligand>
        <name>[4Fe-4S] cluster</name>
        <dbReference type="ChEBI" id="CHEBI:49883"/>
        <label>2</label>
    </ligand>
</feature>
<comment type="subcellular location">
    <subcellularLocation>
        <location evidence="9">Cytoplasm</location>
    </subcellularLocation>
</comment>
<feature type="binding site" evidence="9">
    <location>
        <position position="244"/>
    </location>
    <ligand>
        <name>[4Fe-4S] cluster</name>
        <dbReference type="ChEBI" id="CHEBI:49883"/>
        <label>2</label>
    </ligand>
</feature>
<keyword evidence="5 9" id="KW-0671">Queuosine biosynthesis</keyword>
<dbReference type="EC" id="1.17.99.6" evidence="9"/>
<organism evidence="11 12">
    <name type="scientific">Mucilaginibacter psychrotolerans</name>
    <dbReference type="NCBI Taxonomy" id="1524096"/>
    <lineage>
        <taxon>Bacteria</taxon>
        <taxon>Pseudomonadati</taxon>
        <taxon>Bacteroidota</taxon>
        <taxon>Sphingobacteriia</taxon>
        <taxon>Sphingobacteriales</taxon>
        <taxon>Sphingobacteriaceae</taxon>
        <taxon>Mucilaginibacter</taxon>
    </lineage>
</organism>
<name>A0A4Y8SMB2_9SPHI</name>
<dbReference type="NCBIfam" id="TIGR00276">
    <property type="entry name" value="tRNA epoxyqueuosine(34) reductase QueG"/>
    <property type="match status" value="1"/>
</dbReference>
<evidence type="ECO:0000256" key="3">
    <source>
        <dbReference type="ARBA" id="ARBA00022694"/>
    </source>
</evidence>
<comment type="pathway">
    <text evidence="9">tRNA modification; tRNA-queuosine biosynthesis.</text>
</comment>
<dbReference type="PROSITE" id="PS51379">
    <property type="entry name" value="4FE4S_FER_2"/>
    <property type="match status" value="1"/>
</dbReference>
<dbReference type="InterPro" id="IPR004453">
    <property type="entry name" value="QueG"/>
</dbReference>
<dbReference type="GO" id="GO:0052693">
    <property type="term" value="F:epoxyqueuosine reductase activity"/>
    <property type="evidence" value="ECO:0007669"/>
    <property type="project" value="UniProtKB-UniRule"/>
</dbReference>
<evidence type="ECO:0000256" key="9">
    <source>
        <dbReference type="HAMAP-Rule" id="MF_00916"/>
    </source>
</evidence>
<feature type="binding site" evidence="9">
    <location>
        <position position="194"/>
    </location>
    <ligand>
        <name>[4Fe-4S] cluster</name>
        <dbReference type="ChEBI" id="CHEBI:49883"/>
        <label>1</label>
    </ligand>
</feature>
<feature type="binding site" evidence="9">
    <location>
        <position position="188"/>
    </location>
    <ligand>
        <name>[4Fe-4S] cluster</name>
        <dbReference type="ChEBI" id="CHEBI:49883"/>
        <label>1</label>
    </ligand>
</feature>
<comment type="function">
    <text evidence="9">Catalyzes the conversion of epoxyqueuosine (oQ) to queuosine (Q), which is a hypermodified base found in the wobble positions of tRNA(Asp), tRNA(Asn), tRNA(His) and tRNA(Tyr).</text>
</comment>
<keyword evidence="8 9" id="KW-0411">Iron-sulfur</keyword>
<feature type="binding site" evidence="9">
    <location>
        <position position="191"/>
    </location>
    <ligand>
        <name>[4Fe-4S] cluster</name>
        <dbReference type="ChEBI" id="CHEBI:49883"/>
        <label>1</label>
    </ligand>
</feature>
<dbReference type="PROSITE" id="PS00198">
    <property type="entry name" value="4FE4S_FER_1"/>
    <property type="match status" value="1"/>
</dbReference>
<feature type="binding site" evidence="9">
    <location>
        <position position="216"/>
    </location>
    <ligand>
        <name>cob(II)alamin</name>
        <dbReference type="ChEBI" id="CHEBI:16304"/>
    </ligand>
</feature>
<evidence type="ECO:0000256" key="2">
    <source>
        <dbReference type="ARBA" id="ARBA00022490"/>
    </source>
</evidence>
<feature type="binding site" evidence="9">
    <location>
        <begin position="241"/>
        <end position="242"/>
    </location>
    <ligand>
        <name>cob(II)alamin</name>
        <dbReference type="ChEBI" id="CHEBI:16304"/>
    </ligand>
</feature>
<keyword evidence="4 9" id="KW-0479">Metal-binding</keyword>
<evidence type="ECO:0000313" key="11">
    <source>
        <dbReference type="EMBL" id="TFF39761.1"/>
    </source>
</evidence>
<feature type="domain" description="4Fe-4S ferredoxin-type" evidence="10">
    <location>
        <begin position="179"/>
        <end position="208"/>
    </location>
</feature>
<feature type="binding site" evidence="9">
    <location>
        <position position="214"/>
    </location>
    <ligand>
        <name>[4Fe-4S] cluster</name>
        <dbReference type="ChEBI" id="CHEBI:49883"/>
        <label>2</label>
    </ligand>
</feature>
<dbReference type="InterPro" id="IPR017900">
    <property type="entry name" value="4Fe4S_Fe_S_CS"/>
</dbReference>
<evidence type="ECO:0000259" key="10">
    <source>
        <dbReference type="PROSITE" id="PS51379"/>
    </source>
</evidence>
<feature type="binding site" evidence="9">
    <location>
        <position position="133"/>
    </location>
    <ligand>
        <name>cob(II)alamin</name>
        <dbReference type="ChEBI" id="CHEBI:16304"/>
    </ligand>
</feature>
<evidence type="ECO:0000256" key="8">
    <source>
        <dbReference type="ARBA" id="ARBA00023014"/>
    </source>
</evidence>
<comment type="similarity">
    <text evidence="9">Belongs to the QueG family.</text>
</comment>
<comment type="cofactor">
    <cofactor evidence="9">
        <name>cob(II)alamin</name>
        <dbReference type="ChEBI" id="CHEBI:16304"/>
    </cofactor>
</comment>
<dbReference type="RefSeq" id="WP_133227341.1">
    <property type="nucleotide sequence ID" value="NZ_SOZE01000003.1"/>
</dbReference>
<feature type="binding site" evidence="9">
    <location>
        <position position="223"/>
    </location>
    <ligand>
        <name>tRNA</name>
        <dbReference type="ChEBI" id="CHEBI:17843"/>
    </ligand>
</feature>
<evidence type="ECO:0000256" key="6">
    <source>
        <dbReference type="ARBA" id="ARBA00023002"/>
    </source>
</evidence>
<dbReference type="InterPro" id="IPR013542">
    <property type="entry name" value="QueG_DUF1730"/>
</dbReference>
<dbReference type="SUPFAM" id="SSF46548">
    <property type="entry name" value="alpha-helical ferredoxin"/>
    <property type="match status" value="1"/>
</dbReference>
<gene>
    <name evidence="9 11" type="primary">queG</name>
    <name evidence="11" type="ORF">E2R66_05185</name>
</gene>
<dbReference type="FunFam" id="3.30.70.20:FF:000037">
    <property type="entry name" value="Epoxyqueuosine reductase"/>
    <property type="match status" value="1"/>
</dbReference>
<dbReference type="Pfam" id="PF08331">
    <property type="entry name" value="QueG_DUF1730"/>
    <property type="match status" value="1"/>
</dbReference>
<keyword evidence="3 9" id="KW-0819">tRNA processing</keyword>
<evidence type="ECO:0000256" key="1">
    <source>
        <dbReference type="ARBA" id="ARBA00022485"/>
    </source>
</evidence>
<feature type="binding site" evidence="9">
    <location>
        <position position="154"/>
    </location>
    <ligand>
        <name>cob(II)alamin</name>
        <dbReference type="ChEBI" id="CHEBI:16304"/>
    </ligand>
</feature>
<feature type="binding site" evidence="9">
    <location>
        <position position="61"/>
    </location>
    <ligand>
        <name>cob(II)alamin</name>
        <dbReference type="ChEBI" id="CHEBI:16304"/>
    </ligand>
</feature>
<keyword evidence="7 9" id="KW-0408">Iron</keyword>
<dbReference type="Gene3D" id="3.30.70.20">
    <property type="match status" value="1"/>
</dbReference>
<evidence type="ECO:0000256" key="7">
    <source>
        <dbReference type="ARBA" id="ARBA00023004"/>
    </source>
</evidence>
<dbReference type="GO" id="GO:0051539">
    <property type="term" value="F:4 iron, 4 sulfur cluster binding"/>
    <property type="evidence" value="ECO:0007669"/>
    <property type="project" value="UniProtKB-KW"/>
</dbReference>
<evidence type="ECO:0000256" key="4">
    <source>
        <dbReference type="ARBA" id="ARBA00022723"/>
    </source>
</evidence>
<evidence type="ECO:0000256" key="5">
    <source>
        <dbReference type="ARBA" id="ARBA00022785"/>
    </source>
</evidence>